<evidence type="ECO:0000256" key="1">
    <source>
        <dbReference type="ARBA" id="ARBA00004141"/>
    </source>
</evidence>
<evidence type="ECO:0000313" key="8">
    <source>
        <dbReference type="EMBL" id="PVX52714.1"/>
    </source>
</evidence>
<dbReference type="InterPro" id="IPR051401">
    <property type="entry name" value="GtrA_CellWall_Glycosyl"/>
</dbReference>
<dbReference type="AlphaFoldDB" id="A0A2U0U525"/>
<proteinExistence type="inferred from homology"/>
<gene>
    <name evidence="8" type="ORF">C7379_11461</name>
</gene>
<evidence type="ECO:0000313" key="9">
    <source>
        <dbReference type="Proteomes" id="UP000245870"/>
    </source>
</evidence>
<evidence type="ECO:0000256" key="5">
    <source>
        <dbReference type="ARBA" id="ARBA00023136"/>
    </source>
</evidence>
<comment type="subcellular location">
    <subcellularLocation>
        <location evidence="1">Membrane</location>
        <topology evidence="1">Multi-pass membrane protein</topology>
    </subcellularLocation>
</comment>
<comment type="similarity">
    <text evidence="2">Belongs to the GtrA family.</text>
</comment>
<accession>A0A2U0U525</accession>
<keyword evidence="9" id="KW-1185">Reference proteome</keyword>
<dbReference type="PANTHER" id="PTHR38459:SF1">
    <property type="entry name" value="PROPHAGE BACTOPRENOL-LINKED GLUCOSE TRANSLOCASE HOMOLOG"/>
    <property type="match status" value="1"/>
</dbReference>
<dbReference type="GO" id="GO:0005886">
    <property type="term" value="C:plasma membrane"/>
    <property type="evidence" value="ECO:0007669"/>
    <property type="project" value="TreeGrafter"/>
</dbReference>
<feature type="transmembrane region" description="Helical" evidence="6">
    <location>
        <begin position="84"/>
        <end position="107"/>
    </location>
</feature>
<dbReference type="InterPro" id="IPR007267">
    <property type="entry name" value="GtrA_DPMS_TM"/>
</dbReference>
<dbReference type="Pfam" id="PF04138">
    <property type="entry name" value="GtrA_DPMS_TM"/>
    <property type="match status" value="1"/>
</dbReference>
<dbReference type="Proteomes" id="UP000245870">
    <property type="component" value="Unassembled WGS sequence"/>
</dbReference>
<dbReference type="PANTHER" id="PTHR38459">
    <property type="entry name" value="PROPHAGE BACTOPRENOL-LINKED GLUCOSE TRANSLOCASE HOMOLOG"/>
    <property type="match status" value="1"/>
</dbReference>
<feature type="transmembrane region" description="Helical" evidence="6">
    <location>
        <begin position="21"/>
        <end position="42"/>
    </location>
</feature>
<keyword evidence="3 6" id="KW-0812">Transmembrane</keyword>
<reference evidence="8 9" key="1">
    <citation type="submission" date="2018-05" db="EMBL/GenBank/DDBJ databases">
        <title>Genomic Encyclopedia of Type Strains, Phase IV (KMG-IV): sequencing the most valuable type-strain genomes for metagenomic binning, comparative biology and taxonomic classification.</title>
        <authorList>
            <person name="Goeker M."/>
        </authorList>
    </citation>
    <scope>NUCLEOTIDE SEQUENCE [LARGE SCALE GENOMIC DNA]</scope>
    <source>
        <strain evidence="8 9">DSM 100333</strain>
    </source>
</reference>
<dbReference type="EMBL" id="QENY01000014">
    <property type="protein sequence ID" value="PVX52714.1"/>
    <property type="molecule type" value="Genomic_DNA"/>
</dbReference>
<evidence type="ECO:0000256" key="6">
    <source>
        <dbReference type="SAM" id="Phobius"/>
    </source>
</evidence>
<feature type="transmembrane region" description="Helical" evidence="6">
    <location>
        <begin position="54"/>
        <end position="72"/>
    </location>
</feature>
<evidence type="ECO:0000256" key="3">
    <source>
        <dbReference type="ARBA" id="ARBA00022692"/>
    </source>
</evidence>
<keyword evidence="5 6" id="KW-0472">Membrane</keyword>
<dbReference type="RefSeq" id="WP_116616842.1">
    <property type="nucleotide sequence ID" value="NZ_QENY01000014.1"/>
</dbReference>
<evidence type="ECO:0000259" key="7">
    <source>
        <dbReference type="Pfam" id="PF04138"/>
    </source>
</evidence>
<dbReference type="GO" id="GO:0000271">
    <property type="term" value="P:polysaccharide biosynthetic process"/>
    <property type="evidence" value="ECO:0007669"/>
    <property type="project" value="InterPro"/>
</dbReference>
<feature type="domain" description="GtrA/DPMS transmembrane" evidence="7">
    <location>
        <begin position="23"/>
        <end position="131"/>
    </location>
</feature>
<keyword evidence="4 6" id="KW-1133">Transmembrane helix</keyword>
<organism evidence="8 9">
    <name type="scientific">Hallella colorans</name>
    <dbReference type="NCBI Taxonomy" id="1703337"/>
    <lineage>
        <taxon>Bacteria</taxon>
        <taxon>Pseudomonadati</taxon>
        <taxon>Bacteroidota</taxon>
        <taxon>Bacteroidia</taxon>
        <taxon>Bacteroidales</taxon>
        <taxon>Prevotellaceae</taxon>
        <taxon>Hallella</taxon>
    </lineage>
</organism>
<sequence>MQTENTTNHSGTDKRQRMGEIIRFGVVGALATLIQYGIYLPLLTWTHATVANTVGYVVSFAFNFMASTLFTFRVKPNAKRGAWFALCHVINYLLQTASLACFIYIGIPKSLAPIPMFAICVPVNFILVRHFMRR</sequence>
<protein>
    <submittedName>
        <fullName evidence="8">Putative flippase GtrA</fullName>
    </submittedName>
</protein>
<name>A0A2U0U525_9BACT</name>
<comment type="caution">
    <text evidence="8">The sequence shown here is derived from an EMBL/GenBank/DDBJ whole genome shotgun (WGS) entry which is preliminary data.</text>
</comment>
<feature type="transmembrane region" description="Helical" evidence="6">
    <location>
        <begin position="113"/>
        <end position="132"/>
    </location>
</feature>
<evidence type="ECO:0000256" key="2">
    <source>
        <dbReference type="ARBA" id="ARBA00009399"/>
    </source>
</evidence>
<evidence type="ECO:0000256" key="4">
    <source>
        <dbReference type="ARBA" id="ARBA00022989"/>
    </source>
</evidence>
<dbReference type="OrthoDB" id="1494129at2"/>